<dbReference type="SMART" id="SM00066">
    <property type="entry name" value="GAL4"/>
    <property type="match status" value="1"/>
</dbReference>
<dbReference type="InterPro" id="IPR036864">
    <property type="entry name" value="Zn2-C6_fun-type_DNA-bd_sf"/>
</dbReference>
<dbReference type="Pfam" id="PF00172">
    <property type="entry name" value="Zn_clus"/>
    <property type="match status" value="1"/>
</dbReference>
<proteinExistence type="predicted"/>
<dbReference type="GO" id="GO:0000976">
    <property type="term" value="F:transcription cis-regulatory region binding"/>
    <property type="evidence" value="ECO:0007669"/>
    <property type="project" value="TreeGrafter"/>
</dbReference>
<sequence>MVPMNKGCSTCNKRRIKCDRTQPCCQKCIKKGLECPGYGSKFRWAGGAAVRGELKGLQAQATAESLRANENLLSRVMAPDIESLGGLSLQELVEYYDKTIAPRMVWFDSEDNIYRRHILPLAQKNKVVRLAIAAVSAQHAACGRGDHSVPEDARNEAVTMITTYITDITNRVTGGHDVEFGLDVDAAEWILASMLVLSCYEMAHSGAEAAEFHRKAARSLVSTLATTDHCKSKFFTSMRNKLATYEVFGSTTSFDVQSIQDAVLSDPADELEGNDETTLFSGYISLIHEVTMLGRLATATSEASRDWKAEFGLARGITLMAIGRHPSIKTLAQRRDLIRLVDIHNNAALLYVSRCLGPSALGPGAFDQTQMAMSDLLQQIHAMEDMDYWLQNLPWPLFIAGAESYGNPARQMEISQLYRRIPYVTGLRHYHDVLSFLDTFWSGAEPDWQVMARDWEASGRRILAY</sequence>
<keyword evidence="3" id="KW-0238">DNA-binding</keyword>
<dbReference type="SUPFAM" id="SSF57701">
    <property type="entry name" value="Zn2/Cys6 DNA-binding domain"/>
    <property type="match status" value="1"/>
</dbReference>
<evidence type="ECO:0000256" key="1">
    <source>
        <dbReference type="ARBA" id="ARBA00004123"/>
    </source>
</evidence>
<keyword evidence="5" id="KW-0539">Nucleus</keyword>
<dbReference type="PANTHER" id="PTHR37534">
    <property type="entry name" value="TRANSCRIPTIONAL ACTIVATOR PROTEIN UGA3"/>
    <property type="match status" value="1"/>
</dbReference>
<dbReference type="Pfam" id="PF11951">
    <property type="entry name" value="Fungal_trans_2"/>
    <property type="match status" value="1"/>
</dbReference>
<comment type="caution">
    <text evidence="7">The sequence shown here is derived from an EMBL/GenBank/DDBJ whole genome shotgun (WGS) entry which is preliminary data.</text>
</comment>
<dbReference type="InterPro" id="IPR001138">
    <property type="entry name" value="Zn2Cys6_DnaBD"/>
</dbReference>
<dbReference type="PROSITE" id="PS50048">
    <property type="entry name" value="ZN2_CY6_FUNGAL_2"/>
    <property type="match status" value="1"/>
</dbReference>
<evidence type="ECO:0000313" key="7">
    <source>
        <dbReference type="EMBL" id="KAJ5538458.1"/>
    </source>
</evidence>
<dbReference type="InterPro" id="IPR021858">
    <property type="entry name" value="Fun_TF"/>
</dbReference>
<evidence type="ECO:0000256" key="5">
    <source>
        <dbReference type="ARBA" id="ARBA00023242"/>
    </source>
</evidence>
<gene>
    <name evidence="7" type="ORF">N7494_007937</name>
</gene>
<dbReference type="Proteomes" id="UP001220324">
    <property type="component" value="Unassembled WGS sequence"/>
</dbReference>
<organism evidence="7 8">
    <name type="scientific">Penicillium frequentans</name>
    <dbReference type="NCBI Taxonomy" id="3151616"/>
    <lineage>
        <taxon>Eukaryota</taxon>
        <taxon>Fungi</taxon>
        <taxon>Dikarya</taxon>
        <taxon>Ascomycota</taxon>
        <taxon>Pezizomycotina</taxon>
        <taxon>Eurotiomycetes</taxon>
        <taxon>Eurotiomycetidae</taxon>
        <taxon>Eurotiales</taxon>
        <taxon>Aspergillaceae</taxon>
        <taxon>Penicillium</taxon>
    </lineage>
</organism>
<dbReference type="GO" id="GO:0008270">
    <property type="term" value="F:zinc ion binding"/>
    <property type="evidence" value="ECO:0007669"/>
    <property type="project" value="InterPro"/>
</dbReference>
<dbReference type="GO" id="GO:0000981">
    <property type="term" value="F:DNA-binding transcription factor activity, RNA polymerase II-specific"/>
    <property type="evidence" value="ECO:0007669"/>
    <property type="project" value="InterPro"/>
</dbReference>
<dbReference type="Gene3D" id="4.10.240.10">
    <property type="entry name" value="Zn(2)-C6 fungal-type DNA-binding domain"/>
    <property type="match status" value="1"/>
</dbReference>
<keyword evidence="4" id="KW-0804">Transcription</keyword>
<dbReference type="CDD" id="cd00067">
    <property type="entry name" value="GAL4"/>
    <property type="match status" value="1"/>
</dbReference>
<name>A0AAD6CTN9_9EURO</name>
<dbReference type="EMBL" id="JAQIZZ010000006">
    <property type="protein sequence ID" value="KAJ5538458.1"/>
    <property type="molecule type" value="Genomic_DNA"/>
</dbReference>
<dbReference type="AlphaFoldDB" id="A0AAD6CTN9"/>
<feature type="domain" description="Zn(2)-C6 fungal-type" evidence="6">
    <location>
        <begin position="7"/>
        <end position="35"/>
    </location>
</feature>
<evidence type="ECO:0000259" key="6">
    <source>
        <dbReference type="PROSITE" id="PS50048"/>
    </source>
</evidence>
<dbReference type="PANTHER" id="PTHR37534:SF51">
    <property type="entry name" value="ACRIFLAVINE SENSITIVITY CONTROL PROTEIN ACR-2"/>
    <property type="match status" value="1"/>
</dbReference>
<reference evidence="7 8" key="1">
    <citation type="journal article" date="2023" name="IMA Fungus">
        <title>Comparative genomic study of the Penicillium genus elucidates a diverse pangenome and 15 lateral gene transfer events.</title>
        <authorList>
            <person name="Petersen C."/>
            <person name="Sorensen T."/>
            <person name="Nielsen M.R."/>
            <person name="Sondergaard T.E."/>
            <person name="Sorensen J.L."/>
            <person name="Fitzpatrick D.A."/>
            <person name="Frisvad J.C."/>
            <person name="Nielsen K.L."/>
        </authorList>
    </citation>
    <scope>NUCLEOTIDE SEQUENCE [LARGE SCALE GENOMIC DNA]</scope>
    <source>
        <strain evidence="7 8">IBT 35679</strain>
    </source>
</reference>
<comment type="subcellular location">
    <subcellularLocation>
        <location evidence="1">Nucleus</location>
    </subcellularLocation>
</comment>
<protein>
    <recommendedName>
        <fullName evidence="6">Zn(2)-C6 fungal-type domain-containing protein</fullName>
    </recommendedName>
</protein>
<accession>A0AAD6CTN9</accession>
<dbReference type="GO" id="GO:0005634">
    <property type="term" value="C:nucleus"/>
    <property type="evidence" value="ECO:0007669"/>
    <property type="project" value="UniProtKB-SubCell"/>
</dbReference>
<evidence type="ECO:0000256" key="4">
    <source>
        <dbReference type="ARBA" id="ARBA00023163"/>
    </source>
</evidence>
<dbReference type="GO" id="GO:0045944">
    <property type="term" value="P:positive regulation of transcription by RNA polymerase II"/>
    <property type="evidence" value="ECO:0007669"/>
    <property type="project" value="TreeGrafter"/>
</dbReference>
<evidence type="ECO:0000256" key="3">
    <source>
        <dbReference type="ARBA" id="ARBA00023125"/>
    </source>
</evidence>
<evidence type="ECO:0000313" key="8">
    <source>
        <dbReference type="Proteomes" id="UP001220324"/>
    </source>
</evidence>
<keyword evidence="8" id="KW-1185">Reference proteome</keyword>
<keyword evidence="2" id="KW-0805">Transcription regulation</keyword>
<evidence type="ECO:0000256" key="2">
    <source>
        <dbReference type="ARBA" id="ARBA00023015"/>
    </source>
</evidence>